<reference evidence="10 11" key="1">
    <citation type="journal article" date="2014" name="Genome Biol. Evol.">
        <title>The secreted proteins of Achlya hypogyna and Thraustotheca clavata identify the ancestral oomycete secretome and reveal gene acquisitions by horizontal gene transfer.</title>
        <authorList>
            <person name="Misner I."/>
            <person name="Blouin N."/>
            <person name="Leonard G."/>
            <person name="Richards T.A."/>
            <person name="Lane C.E."/>
        </authorList>
    </citation>
    <scope>NUCLEOTIDE SEQUENCE [LARGE SCALE GENOMIC DNA]</scope>
    <source>
        <strain evidence="10 11">ATCC 48635</strain>
    </source>
</reference>
<feature type="transmembrane region" description="Helical" evidence="9">
    <location>
        <begin position="207"/>
        <end position="227"/>
    </location>
</feature>
<evidence type="ECO:0000256" key="5">
    <source>
        <dbReference type="ARBA" id="ARBA00022989"/>
    </source>
</evidence>
<dbReference type="PANTHER" id="PTHR12226">
    <property type="entry name" value="MANNOSE-P-DOLICHOL UTILIZATION DEFECT 1 LEC35 -RELATED"/>
    <property type="match status" value="1"/>
</dbReference>
<evidence type="ECO:0000256" key="7">
    <source>
        <dbReference type="ARBA" id="ARBA00038475"/>
    </source>
</evidence>
<evidence type="ECO:0000313" key="11">
    <source>
        <dbReference type="Proteomes" id="UP000243579"/>
    </source>
</evidence>
<dbReference type="EMBL" id="JNBR01000001">
    <property type="protein sequence ID" value="OQS01769.1"/>
    <property type="molecule type" value="Genomic_DNA"/>
</dbReference>
<evidence type="ECO:0000256" key="2">
    <source>
        <dbReference type="ARBA" id="ARBA00022448"/>
    </source>
</evidence>
<sequence>MAATDLVYGIFTPQCFETYFTQHDFLHVGCFKAVLSKALGYAIILGSFILKLPQILKIISAKSVAGLSPSGFYLEVLVFQASVVYNFLRGYPISTWGENAVILVQNCILVLLLWIYSGAPKTTQFFGVLVFVGVGAAMLHLPAEHLWLLPSASIPASIMSRIPQVVSNFKQGHTGQLAFVTLFLNLGGSAARLFTSLQETGDQVQMLGFLISVALNGMLVAQVLFYWRATDAAMAKELAATDKKKKA</sequence>
<evidence type="ECO:0000256" key="1">
    <source>
        <dbReference type="ARBA" id="ARBA00004141"/>
    </source>
</evidence>
<evidence type="ECO:0000256" key="9">
    <source>
        <dbReference type="SAM" id="Phobius"/>
    </source>
</evidence>
<dbReference type="PANTHER" id="PTHR12226:SF2">
    <property type="entry name" value="MANNOSE-P-DOLICHOL UTILIZATION DEFECT 1 PROTEIN"/>
    <property type="match status" value="1"/>
</dbReference>
<feature type="transmembrane region" description="Helical" evidence="9">
    <location>
        <begin position="100"/>
        <end position="118"/>
    </location>
</feature>
<keyword evidence="2" id="KW-0813">Transport</keyword>
<evidence type="ECO:0000256" key="4">
    <source>
        <dbReference type="ARBA" id="ARBA00022737"/>
    </source>
</evidence>
<dbReference type="InterPro" id="IPR006603">
    <property type="entry name" value="PQ-loop_rpt"/>
</dbReference>
<accession>A0A1V9ZUW9</accession>
<dbReference type="STRING" id="1202772.A0A1V9ZUW9"/>
<keyword evidence="11" id="KW-1185">Reference proteome</keyword>
<evidence type="ECO:0000256" key="6">
    <source>
        <dbReference type="ARBA" id="ARBA00023136"/>
    </source>
</evidence>
<evidence type="ECO:0000256" key="8">
    <source>
        <dbReference type="PIRNR" id="PIRNR023381"/>
    </source>
</evidence>
<feature type="transmembrane region" description="Helical" evidence="9">
    <location>
        <begin position="71"/>
        <end position="88"/>
    </location>
</feature>
<dbReference type="OrthoDB" id="271506at2759"/>
<keyword evidence="6 8" id="KW-0472">Membrane</keyword>
<keyword evidence="5 8" id="KW-1133">Transmembrane helix</keyword>
<feature type="transmembrane region" description="Helical" evidence="9">
    <location>
        <begin position="125"/>
        <end position="143"/>
    </location>
</feature>
<proteinExistence type="inferred from homology"/>
<protein>
    <recommendedName>
        <fullName evidence="8">Mannose-P-dolichol utilization defect 1 protein homolog</fullName>
    </recommendedName>
</protein>
<keyword evidence="4" id="KW-0677">Repeat</keyword>
<dbReference type="SMART" id="SM00679">
    <property type="entry name" value="CTNS"/>
    <property type="match status" value="2"/>
</dbReference>
<dbReference type="Pfam" id="PF04193">
    <property type="entry name" value="PQ-loop"/>
    <property type="match status" value="2"/>
</dbReference>
<name>A0A1V9ZUW9_ACHHY</name>
<gene>
    <name evidence="10" type="ORF">ACHHYP_00264</name>
</gene>
<comment type="similarity">
    <text evidence="7 8">Belongs to the MPDU1 (TC 2.A.43.3) family.</text>
</comment>
<comment type="caution">
    <text evidence="10">The sequence shown here is derived from an EMBL/GenBank/DDBJ whole genome shotgun (WGS) entry which is preliminary data.</text>
</comment>
<dbReference type="GO" id="GO:0016020">
    <property type="term" value="C:membrane"/>
    <property type="evidence" value="ECO:0007669"/>
    <property type="project" value="UniProtKB-SubCell"/>
</dbReference>
<feature type="transmembrane region" description="Helical" evidence="9">
    <location>
        <begin position="38"/>
        <end position="59"/>
    </location>
</feature>
<dbReference type="PIRSF" id="PIRSF023381">
    <property type="entry name" value="MannP-dilichol_defect-1p"/>
    <property type="match status" value="1"/>
</dbReference>
<dbReference type="InterPro" id="IPR016817">
    <property type="entry name" value="MannP-dilichol_defect-1"/>
</dbReference>
<dbReference type="AlphaFoldDB" id="A0A1V9ZUW9"/>
<dbReference type="Proteomes" id="UP000243579">
    <property type="component" value="Unassembled WGS sequence"/>
</dbReference>
<organism evidence="10 11">
    <name type="scientific">Achlya hypogyna</name>
    <name type="common">Oomycete</name>
    <name type="synonym">Protoachlya hypogyna</name>
    <dbReference type="NCBI Taxonomy" id="1202772"/>
    <lineage>
        <taxon>Eukaryota</taxon>
        <taxon>Sar</taxon>
        <taxon>Stramenopiles</taxon>
        <taxon>Oomycota</taxon>
        <taxon>Saprolegniomycetes</taxon>
        <taxon>Saprolegniales</taxon>
        <taxon>Achlyaceae</taxon>
        <taxon>Achlya</taxon>
    </lineage>
</organism>
<evidence type="ECO:0000313" key="10">
    <source>
        <dbReference type="EMBL" id="OQS01769.1"/>
    </source>
</evidence>
<evidence type="ECO:0000256" key="3">
    <source>
        <dbReference type="ARBA" id="ARBA00022692"/>
    </source>
</evidence>
<dbReference type="Gene3D" id="1.20.1280.290">
    <property type="match status" value="2"/>
</dbReference>
<keyword evidence="3 8" id="KW-0812">Transmembrane</keyword>
<comment type="subcellular location">
    <subcellularLocation>
        <location evidence="1 8">Membrane</location>
        <topology evidence="1 8">Multi-pass membrane protein</topology>
    </subcellularLocation>
</comment>